<evidence type="ECO:0000256" key="1">
    <source>
        <dbReference type="ARBA" id="ARBA00005189"/>
    </source>
</evidence>
<dbReference type="GO" id="GO:0016020">
    <property type="term" value="C:membrane"/>
    <property type="evidence" value="ECO:0007669"/>
    <property type="project" value="InterPro"/>
</dbReference>
<evidence type="ECO:0000313" key="10">
    <source>
        <dbReference type="Proteomes" id="UP000316425"/>
    </source>
</evidence>
<dbReference type="Proteomes" id="UP000316425">
    <property type="component" value="Unassembled WGS sequence"/>
</dbReference>
<organism evidence="9 10">
    <name type="scientific">Allobacillus salarius</name>
    <dbReference type="NCBI Taxonomy" id="1955272"/>
    <lineage>
        <taxon>Bacteria</taxon>
        <taxon>Bacillati</taxon>
        <taxon>Bacillota</taxon>
        <taxon>Bacilli</taxon>
        <taxon>Bacillales</taxon>
        <taxon>Bacillaceae</taxon>
        <taxon>Allobacillus</taxon>
    </lineage>
</organism>
<dbReference type="EMBL" id="VMHE01000005">
    <property type="protein sequence ID" value="TSJ66264.1"/>
    <property type="molecule type" value="Genomic_DNA"/>
</dbReference>
<evidence type="ECO:0000313" key="9">
    <source>
        <dbReference type="EMBL" id="TSJ66264.1"/>
    </source>
</evidence>
<dbReference type="PANTHER" id="PTHR10434:SF64">
    <property type="entry name" value="1-ACYL-SN-GLYCEROL-3-PHOSPHATE ACYLTRANSFERASE-RELATED"/>
    <property type="match status" value="1"/>
</dbReference>
<evidence type="ECO:0000256" key="4">
    <source>
        <dbReference type="ARBA" id="ARBA00022679"/>
    </source>
</evidence>
<comment type="pathway">
    <text evidence="1">Lipid metabolism.</text>
</comment>
<evidence type="ECO:0000256" key="6">
    <source>
        <dbReference type="ARBA" id="ARBA00023315"/>
    </source>
</evidence>
<dbReference type="SUPFAM" id="SSF69593">
    <property type="entry name" value="Glycerol-3-phosphate (1)-acyltransferase"/>
    <property type="match status" value="1"/>
</dbReference>
<comment type="catalytic activity">
    <reaction evidence="7">
        <text>a 1-acyl-sn-glycero-3-phosphate + an acyl-CoA = a 1,2-diacyl-sn-glycero-3-phosphate + CoA</text>
        <dbReference type="Rhea" id="RHEA:19709"/>
        <dbReference type="ChEBI" id="CHEBI:57287"/>
        <dbReference type="ChEBI" id="CHEBI:57970"/>
        <dbReference type="ChEBI" id="CHEBI:58342"/>
        <dbReference type="ChEBI" id="CHEBI:58608"/>
        <dbReference type="EC" id="2.3.1.51"/>
    </reaction>
</comment>
<keyword evidence="7" id="KW-1208">Phospholipid metabolism</keyword>
<dbReference type="EC" id="2.3.1.51" evidence="7"/>
<dbReference type="AlphaFoldDB" id="A0A556PPE8"/>
<evidence type="ECO:0000256" key="7">
    <source>
        <dbReference type="RuleBase" id="RU361267"/>
    </source>
</evidence>
<dbReference type="SMART" id="SM00563">
    <property type="entry name" value="PlsC"/>
    <property type="match status" value="1"/>
</dbReference>
<sequence length="215" mass="24961">MDRENYSREEYNAIVHELPKKIGRRIFKSTGSKIVVNGDEKIHDSQVLFVSNHQGNFDIFALLGYLKKPFGFISKIEVKKIPIARTWMEKMDCLFLDRKDRRQSLKTFKQGIELLKDGHSLLIFPEGTRARRDELLEFKSGSLSLARKANVPVQPVMINGTYNIMEANNNRIRKGKVYLTVCDPILPEEYEHMSLDELADETKKRIQEAMDQTKK</sequence>
<accession>A0A556PPE8</accession>
<protein>
    <recommendedName>
        <fullName evidence="7">1-acyl-sn-glycerol-3-phosphate acyltransferase</fullName>
        <ecNumber evidence="7">2.3.1.51</ecNumber>
    </recommendedName>
</protein>
<dbReference type="NCBIfam" id="TIGR00530">
    <property type="entry name" value="AGP_acyltrn"/>
    <property type="match status" value="1"/>
</dbReference>
<dbReference type="CDD" id="cd07989">
    <property type="entry name" value="LPLAT_AGPAT-like"/>
    <property type="match status" value="1"/>
</dbReference>
<dbReference type="Pfam" id="PF01553">
    <property type="entry name" value="Acyltransferase"/>
    <property type="match status" value="1"/>
</dbReference>
<dbReference type="GO" id="GO:0003841">
    <property type="term" value="F:1-acylglycerol-3-phosphate O-acyltransferase activity"/>
    <property type="evidence" value="ECO:0007669"/>
    <property type="project" value="UniProtKB-UniRule"/>
</dbReference>
<keyword evidence="4 7" id="KW-0808">Transferase</keyword>
<proteinExistence type="inferred from homology"/>
<name>A0A556PPE8_9BACI</name>
<keyword evidence="10" id="KW-1185">Reference proteome</keyword>
<dbReference type="InterPro" id="IPR002123">
    <property type="entry name" value="Plipid/glycerol_acylTrfase"/>
</dbReference>
<dbReference type="GO" id="GO:0006654">
    <property type="term" value="P:phosphatidic acid biosynthetic process"/>
    <property type="evidence" value="ECO:0007669"/>
    <property type="project" value="TreeGrafter"/>
</dbReference>
<keyword evidence="7" id="KW-0594">Phospholipid biosynthesis</keyword>
<keyword evidence="5 7" id="KW-0443">Lipid metabolism</keyword>
<comment type="caution">
    <text evidence="9">The sequence shown here is derived from an EMBL/GenBank/DDBJ whole genome shotgun (WGS) entry which is preliminary data.</text>
</comment>
<dbReference type="PANTHER" id="PTHR10434">
    <property type="entry name" value="1-ACYL-SN-GLYCEROL-3-PHOSPHATE ACYLTRANSFERASE"/>
    <property type="match status" value="1"/>
</dbReference>
<comment type="domain">
    <text evidence="7">The HXXXXD motif is essential for acyltransferase activity and may constitute the binding site for the phosphate moiety of the glycerol-3-phosphate.</text>
</comment>
<evidence type="ECO:0000256" key="2">
    <source>
        <dbReference type="ARBA" id="ARBA00008655"/>
    </source>
</evidence>
<evidence type="ECO:0000259" key="8">
    <source>
        <dbReference type="SMART" id="SM00563"/>
    </source>
</evidence>
<keyword evidence="3 7" id="KW-0444">Lipid biosynthesis</keyword>
<keyword evidence="6 7" id="KW-0012">Acyltransferase</keyword>
<evidence type="ECO:0000256" key="3">
    <source>
        <dbReference type="ARBA" id="ARBA00022516"/>
    </source>
</evidence>
<feature type="domain" description="Phospholipid/glycerol acyltransferase" evidence="8">
    <location>
        <begin position="47"/>
        <end position="161"/>
    </location>
</feature>
<reference evidence="9 10" key="1">
    <citation type="submission" date="2019-07" db="EMBL/GenBank/DDBJ databases">
        <title>Allobacillus sp. nov. SKP isolated from shrimp paste of Euphausiacea.</title>
        <authorList>
            <person name="Kanchanasin P."/>
            <person name="Tanasupawat S."/>
            <person name="Shi W."/>
            <person name="Wu L."/>
            <person name="Ma J."/>
        </authorList>
    </citation>
    <scope>NUCLEOTIDE SEQUENCE [LARGE SCALE GENOMIC DNA]</scope>
    <source>
        <strain evidence="9 10">SKP4-8</strain>
    </source>
</reference>
<dbReference type="InterPro" id="IPR004552">
    <property type="entry name" value="AGP_acyltrans"/>
</dbReference>
<gene>
    <name evidence="9" type="ORF">FPQ13_04850</name>
</gene>
<comment type="similarity">
    <text evidence="2 7">Belongs to the 1-acyl-sn-glycerol-3-phosphate acyltransferase family.</text>
</comment>
<dbReference type="OrthoDB" id="9803035at2"/>
<evidence type="ECO:0000256" key="5">
    <source>
        <dbReference type="ARBA" id="ARBA00023098"/>
    </source>
</evidence>